<keyword evidence="3" id="KW-1185">Reference proteome</keyword>
<protein>
    <submittedName>
        <fullName evidence="2">VOC family protein</fullName>
    </submittedName>
</protein>
<evidence type="ECO:0000313" key="3">
    <source>
        <dbReference type="Proteomes" id="UP000830198"/>
    </source>
</evidence>
<dbReference type="EMBL" id="CP095855">
    <property type="protein sequence ID" value="UPK72192.1"/>
    <property type="molecule type" value="Genomic_DNA"/>
</dbReference>
<organism evidence="2 3">
    <name type="scientific">Chitinophaga filiformis</name>
    <name type="common">Myxococcus filiformis</name>
    <name type="synonym">Flexibacter filiformis</name>
    <dbReference type="NCBI Taxonomy" id="104663"/>
    <lineage>
        <taxon>Bacteria</taxon>
        <taxon>Pseudomonadati</taxon>
        <taxon>Bacteroidota</taxon>
        <taxon>Chitinophagia</taxon>
        <taxon>Chitinophagales</taxon>
        <taxon>Chitinophagaceae</taxon>
        <taxon>Chitinophaga</taxon>
    </lineage>
</organism>
<dbReference type="InterPro" id="IPR041581">
    <property type="entry name" value="Glyoxalase_6"/>
</dbReference>
<dbReference type="Pfam" id="PF18029">
    <property type="entry name" value="Glyoxalase_6"/>
    <property type="match status" value="1"/>
</dbReference>
<reference evidence="2 3" key="1">
    <citation type="submission" date="2022-04" db="EMBL/GenBank/DDBJ databases">
        <title>The arsenic-methylating capacity of Chitinophaga filiformis YT5 during chitin decomposition.</title>
        <authorList>
            <person name="Chen G."/>
            <person name="Liang Y."/>
        </authorList>
    </citation>
    <scope>NUCLEOTIDE SEQUENCE [LARGE SCALE GENOMIC DNA]</scope>
    <source>
        <strain evidence="2 3">YT5</strain>
    </source>
</reference>
<dbReference type="Gene3D" id="3.10.180.10">
    <property type="entry name" value="2,3-Dihydroxybiphenyl 1,2-Dioxygenase, domain 1"/>
    <property type="match status" value="1"/>
</dbReference>
<feature type="domain" description="VOC" evidence="1">
    <location>
        <begin position="10"/>
        <end position="120"/>
    </location>
</feature>
<dbReference type="InterPro" id="IPR029068">
    <property type="entry name" value="Glyas_Bleomycin-R_OHBP_Dase"/>
</dbReference>
<dbReference type="CDD" id="cd07247">
    <property type="entry name" value="SgaA_N_like"/>
    <property type="match status" value="1"/>
</dbReference>
<dbReference type="Proteomes" id="UP000830198">
    <property type="component" value="Chromosome"/>
</dbReference>
<dbReference type="PROSITE" id="PS51819">
    <property type="entry name" value="VOC"/>
    <property type="match status" value="1"/>
</dbReference>
<dbReference type="InterPro" id="IPR037523">
    <property type="entry name" value="VOC_core"/>
</dbReference>
<dbReference type="SUPFAM" id="SSF54593">
    <property type="entry name" value="Glyoxalase/Bleomycin resistance protein/Dihydroxybiphenyl dioxygenase"/>
    <property type="match status" value="1"/>
</dbReference>
<name>A0ABY4I8I8_CHIFI</name>
<dbReference type="InterPro" id="IPR052164">
    <property type="entry name" value="Anthracycline_SecMetBiosynth"/>
</dbReference>
<accession>A0ABY4I8I8</accession>
<gene>
    <name evidence="2" type="ORF">MYF79_12940</name>
</gene>
<dbReference type="RefSeq" id="WP_247814274.1">
    <property type="nucleotide sequence ID" value="NZ_CP095855.1"/>
</dbReference>
<dbReference type="PANTHER" id="PTHR33993">
    <property type="entry name" value="GLYOXALASE-RELATED"/>
    <property type="match status" value="1"/>
</dbReference>
<evidence type="ECO:0000259" key="1">
    <source>
        <dbReference type="PROSITE" id="PS51819"/>
    </source>
</evidence>
<sequence>MEHPTYGNGKICYIEIPAKDVKRSAAFYESVFGWKIRTRGDGSIAFDDTVEEVSGTFVKGREAHGDKGLCIHLMVFDMRATLKLITDKGGTIVEDMNDAATEVTAKFSDPAGNVFGLYQQS</sequence>
<proteinExistence type="predicted"/>
<evidence type="ECO:0000313" key="2">
    <source>
        <dbReference type="EMBL" id="UPK72192.1"/>
    </source>
</evidence>